<dbReference type="SMART" id="SM00365">
    <property type="entry name" value="LRR_SD22"/>
    <property type="match status" value="6"/>
</dbReference>
<dbReference type="EMBL" id="NYPG01000001">
    <property type="protein sequence ID" value="PDK42843.1"/>
    <property type="molecule type" value="Genomic_DNA"/>
</dbReference>
<evidence type="ECO:0000256" key="5">
    <source>
        <dbReference type="ARBA" id="ARBA00022614"/>
    </source>
</evidence>
<evidence type="ECO:0000256" key="9">
    <source>
        <dbReference type="SAM" id="MobiDB-lite"/>
    </source>
</evidence>
<dbReference type="InterPro" id="IPR050836">
    <property type="entry name" value="SDS22/Internalin_LRR"/>
</dbReference>
<feature type="domain" description="Gram-positive cocci surface proteins LPxTG" evidence="11">
    <location>
        <begin position="639"/>
        <end position="672"/>
    </location>
</feature>
<dbReference type="Proteomes" id="UP000219632">
    <property type="component" value="Unassembled WGS sequence"/>
</dbReference>
<feature type="compositionally biased region" description="Low complexity" evidence="9">
    <location>
        <begin position="589"/>
        <end position="602"/>
    </location>
</feature>
<evidence type="ECO:0000256" key="1">
    <source>
        <dbReference type="ARBA" id="ARBA00004168"/>
    </source>
</evidence>
<proteinExistence type="inferred from homology"/>
<comment type="subcellular location">
    <subcellularLocation>
        <location evidence="1">Secreted</location>
        <location evidence="1">Cell wall</location>
        <topology evidence="1">Peptidoglycan-anchor</topology>
    </subcellularLocation>
</comment>
<keyword evidence="10" id="KW-0812">Transmembrane</keyword>
<dbReference type="PROSITE" id="PS50847">
    <property type="entry name" value="GRAM_POS_ANCHORING"/>
    <property type="match status" value="1"/>
</dbReference>
<dbReference type="InterPro" id="IPR001611">
    <property type="entry name" value="Leu-rich_rpt"/>
</dbReference>
<dbReference type="Gene3D" id="2.60.40.1220">
    <property type="match status" value="1"/>
</dbReference>
<keyword evidence="13" id="KW-1185">Reference proteome</keyword>
<keyword evidence="8" id="KW-0572">Peptidoglycan-anchor</keyword>
<dbReference type="PROSITE" id="PS51450">
    <property type="entry name" value="LRR"/>
    <property type="match status" value="8"/>
</dbReference>
<dbReference type="Gene3D" id="1.10.8.390">
    <property type="entry name" value="Internalin N-terminal Cap domain-like"/>
    <property type="match status" value="1"/>
</dbReference>
<feature type="compositionally biased region" description="Polar residues" evidence="9">
    <location>
        <begin position="572"/>
        <end position="585"/>
    </location>
</feature>
<keyword evidence="7" id="KW-0677">Repeat</keyword>
<evidence type="ECO:0000256" key="6">
    <source>
        <dbReference type="ARBA" id="ARBA00022729"/>
    </source>
</evidence>
<feature type="transmembrane region" description="Helical" evidence="10">
    <location>
        <begin position="648"/>
        <end position="666"/>
    </location>
</feature>
<dbReference type="InterPro" id="IPR025875">
    <property type="entry name" value="Leu-rich_rpt_4"/>
</dbReference>
<dbReference type="InterPro" id="IPR032675">
    <property type="entry name" value="LRR_dom_sf"/>
</dbReference>
<evidence type="ECO:0000259" key="11">
    <source>
        <dbReference type="PROSITE" id="PS50847"/>
    </source>
</evidence>
<dbReference type="Gene3D" id="3.80.10.10">
    <property type="entry name" value="Ribonuclease Inhibitor"/>
    <property type="match status" value="2"/>
</dbReference>
<dbReference type="InterPro" id="IPR014755">
    <property type="entry name" value="Cu-Rt/internalin_Ig-like"/>
</dbReference>
<evidence type="ECO:0000256" key="4">
    <source>
        <dbReference type="ARBA" id="ARBA00022525"/>
    </source>
</evidence>
<dbReference type="InterPro" id="IPR003591">
    <property type="entry name" value="Leu-rich_rpt_typical-subtyp"/>
</dbReference>
<feature type="region of interest" description="Disordered" evidence="9">
    <location>
        <begin position="554"/>
        <end position="646"/>
    </location>
</feature>
<comment type="similarity">
    <text evidence="2">Belongs to the internalin family.</text>
</comment>
<evidence type="ECO:0000313" key="13">
    <source>
        <dbReference type="Proteomes" id="UP000219632"/>
    </source>
</evidence>
<dbReference type="Pfam" id="PF12354">
    <property type="entry name" value="Internalin_N"/>
    <property type="match status" value="1"/>
</dbReference>
<reference evidence="12 13" key="1">
    <citation type="submission" date="2017-09" db="EMBL/GenBank/DDBJ databases">
        <title>Draft Genomes of 144 Listeria Monocytogenes isolates from foods.</title>
        <authorList>
            <person name="Wu C.H."/>
            <person name="Ng J."/>
            <person name="Kiang D."/>
            <person name="Chen C.-Y."/>
            <person name="Frink S."/>
            <person name="Lafrades M."/>
            <person name="Morales C."/>
            <person name="Park P."/>
            <person name="Zwick M."/>
        </authorList>
    </citation>
    <scope>NUCLEOTIDE SEQUENCE [LARGE SCALE GENOMIC DNA]</scope>
    <source>
        <strain evidence="12 13">CDPHFDLB-F14M01633.75-2</strain>
    </source>
</reference>
<dbReference type="SUPFAM" id="SSF81296">
    <property type="entry name" value="E set domains"/>
    <property type="match status" value="1"/>
</dbReference>
<feature type="compositionally biased region" description="Polar residues" evidence="9">
    <location>
        <begin position="554"/>
        <end position="564"/>
    </location>
</feature>
<keyword evidence="4" id="KW-0964">Secreted</keyword>
<dbReference type="PANTHER" id="PTHR46652">
    <property type="entry name" value="LEUCINE-RICH REPEAT AND IQ DOMAIN-CONTAINING PROTEIN 1-RELATED"/>
    <property type="match status" value="1"/>
</dbReference>
<dbReference type="NCBIfam" id="TIGR02543">
    <property type="entry name" value="List_Bact_rpt"/>
    <property type="match status" value="2"/>
</dbReference>
<gene>
    <name evidence="12" type="ORF">AFZ32_01840</name>
</gene>
<dbReference type="RefSeq" id="WP_097349819.1">
    <property type="nucleotide sequence ID" value="NZ_JAERVU010000001.1"/>
</dbReference>
<dbReference type="InterPro" id="IPR014756">
    <property type="entry name" value="Ig_E-set"/>
</dbReference>
<evidence type="ECO:0000313" key="12">
    <source>
        <dbReference type="EMBL" id="PDK42843.1"/>
    </source>
</evidence>
<comment type="caution">
    <text evidence="12">The sequence shown here is derived from an EMBL/GenBank/DDBJ whole genome shotgun (WGS) entry which is preliminary data.</text>
</comment>
<keyword evidence="6" id="KW-0732">Signal</keyword>
<dbReference type="SMART" id="SM00369">
    <property type="entry name" value="LRR_TYP"/>
    <property type="match status" value="4"/>
</dbReference>
<dbReference type="InterPro" id="IPR013378">
    <property type="entry name" value="InlB-like_B-rpt"/>
</dbReference>
<dbReference type="Pfam" id="PF12799">
    <property type="entry name" value="LRR_4"/>
    <property type="match status" value="2"/>
</dbReference>
<accession>A0ABX4IJS9</accession>
<dbReference type="Pfam" id="PF08191">
    <property type="entry name" value="LRR_adjacent"/>
    <property type="match status" value="1"/>
</dbReference>
<dbReference type="Gene3D" id="2.60.40.4270">
    <property type="entry name" value="Listeria-Bacteroides repeat domain"/>
    <property type="match status" value="2"/>
</dbReference>
<evidence type="ECO:0000256" key="8">
    <source>
        <dbReference type="ARBA" id="ARBA00023088"/>
    </source>
</evidence>
<evidence type="ECO:0000256" key="10">
    <source>
        <dbReference type="SAM" id="Phobius"/>
    </source>
</evidence>
<protein>
    <submittedName>
        <fullName evidence="12">Internalin</fullName>
    </submittedName>
</protein>
<dbReference type="Pfam" id="PF09479">
    <property type="entry name" value="Flg_new"/>
    <property type="match status" value="2"/>
</dbReference>
<dbReference type="InterPro" id="IPR019931">
    <property type="entry name" value="LPXTG_anchor"/>
</dbReference>
<organism evidence="12 13">
    <name type="scientific">Listeria welshimeri</name>
    <dbReference type="NCBI Taxonomy" id="1643"/>
    <lineage>
        <taxon>Bacteria</taxon>
        <taxon>Bacillati</taxon>
        <taxon>Bacillota</taxon>
        <taxon>Bacilli</taxon>
        <taxon>Bacillales</taxon>
        <taxon>Listeriaceae</taxon>
        <taxon>Listeria</taxon>
    </lineage>
</organism>
<sequence length="672" mass="73718">MKKKQHLQQLLLALIIIVGINFWIGTQGELHAKAAELAKPTPINQIFPDPRFAEVIQVRLEKPNVTDTVSQDELNALTNVDSTYGLIDGVGSIEGIQYLNGMTQLVIQGGTLSDLSPLTKVTTLTYLNISNTQISDLSPISTLTNLTRLTMSGNHISDLSPLSNLTNLKVVNMEMNQIKDMSPLSELTNLIGVSMYNNKISDLSPLSSLLNLTSLTMDENQINDVSALSDLTKLKTLSLGNNQIDDISALSGLTNLEWLFIYDNQISNLSPLSDANKLFWFLFNDNKISDISVLSDKEELTYTDMSNNQISDLSPLKSLQNIMDISLENQQIENSPMNYQTNLVLPNIVKDNTNTLVTPETISDNGNYTSPNLTWDLPNYKNQVSYTFNQEVTVGSATTLFSGIVSQSLKQAPVAYNVLFNVDGEETSETVEMDTLLTSPAAPTKEGYTFTGWYNAPTGGNKWNFATDKMPANDITLYAQFSVNQYMVLLDVEGKISSQKVAYQEFAQAPSNPTKEGYTFTGWYDAPTGGNKWNFASGKMPANDITLYAQFTKQISPDNDSGTPRQGDGSDTHSNSNQNGSSTTEQESKTNTNQNSKSTNEQGATSNLAPSVQKNEDSSNLTISSTEESKDTKKTNVDLPKTGDKTKASPIILGMLCLGLAAFLGFQRRRVK</sequence>
<dbReference type="InterPro" id="IPR012569">
    <property type="entry name" value="Inl_IR"/>
</dbReference>
<dbReference type="NCBIfam" id="TIGR01167">
    <property type="entry name" value="LPXTG_anchor"/>
    <property type="match status" value="1"/>
</dbReference>
<dbReference type="PANTHER" id="PTHR46652:SF3">
    <property type="entry name" value="LEUCINE-RICH REPEAT-CONTAINING PROTEIN 9"/>
    <property type="match status" value="1"/>
</dbReference>
<dbReference type="InterPro" id="IPR024634">
    <property type="entry name" value="Internalin_N"/>
</dbReference>
<evidence type="ECO:0000256" key="2">
    <source>
        <dbReference type="ARBA" id="ARBA00009432"/>
    </source>
</evidence>
<evidence type="ECO:0000256" key="7">
    <source>
        <dbReference type="ARBA" id="ARBA00022737"/>
    </source>
</evidence>
<evidence type="ECO:0000256" key="3">
    <source>
        <dbReference type="ARBA" id="ARBA00022512"/>
    </source>
</evidence>
<dbReference type="SUPFAM" id="SSF52058">
    <property type="entry name" value="L domain-like"/>
    <property type="match status" value="1"/>
</dbReference>
<name>A0ABX4IJS9_LISWE</name>
<keyword evidence="10" id="KW-0472">Membrane</keyword>
<dbReference type="InterPro" id="IPR042229">
    <property type="entry name" value="Listeria/Bacterioides_rpt_sf"/>
</dbReference>
<feature type="compositionally biased region" description="Polar residues" evidence="9">
    <location>
        <begin position="603"/>
        <end position="626"/>
    </location>
</feature>
<keyword evidence="5" id="KW-0433">Leucine-rich repeat</keyword>
<feature type="compositionally biased region" description="Basic and acidic residues" evidence="9">
    <location>
        <begin position="627"/>
        <end position="646"/>
    </location>
</feature>
<keyword evidence="10" id="KW-1133">Transmembrane helix</keyword>
<keyword evidence="3" id="KW-0134">Cell wall</keyword>